<dbReference type="AlphaFoldDB" id="A6FY80"/>
<dbReference type="SUPFAM" id="SSF53474">
    <property type="entry name" value="alpha/beta-Hydrolases"/>
    <property type="match status" value="1"/>
</dbReference>
<dbReference type="RefSeq" id="WP_006969429.1">
    <property type="nucleotide sequence ID" value="NZ_ABCS01000003.1"/>
</dbReference>
<name>A6FY80_9BACT</name>
<keyword evidence="3" id="KW-1185">Reference proteome</keyword>
<dbReference type="OrthoDB" id="556502at2"/>
<gene>
    <name evidence="2" type="ORF">PPSIR1_39750</name>
</gene>
<dbReference type="Gene3D" id="3.40.50.1820">
    <property type="entry name" value="alpha/beta hydrolase"/>
    <property type="match status" value="1"/>
</dbReference>
<protein>
    <submittedName>
        <fullName evidence="2">PGAP1-like protein</fullName>
    </submittedName>
</protein>
<dbReference type="EMBL" id="ABCS01000003">
    <property type="protein sequence ID" value="EDM81459.1"/>
    <property type="molecule type" value="Genomic_DNA"/>
</dbReference>
<comment type="caution">
    <text evidence="2">The sequence shown here is derived from an EMBL/GenBank/DDBJ whole genome shotgun (WGS) entry which is preliminary data.</text>
</comment>
<organism evidence="2 3">
    <name type="scientific">Plesiocystis pacifica SIR-1</name>
    <dbReference type="NCBI Taxonomy" id="391625"/>
    <lineage>
        <taxon>Bacteria</taxon>
        <taxon>Pseudomonadati</taxon>
        <taxon>Myxococcota</taxon>
        <taxon>Polyangia</taxon>
        <taxon>Nannocystales</taxon>
        <taxon>Nannocystaceae</taxon>
        <taxon>Plesiocystis</taxon>
    </lineage>
</organism>
<reference evidence="2 3" key="1">
    <citation type="submission" date="2007-06" db="EMBL/GenBank/DDBJ databases">
        <authorList>
            <person name="Shimkets L."/>
            <person name="Ferriera S."/>
            <person name="Johnson J."/>
            <person name="Kravitz S."/>
            <person name="Beeson K."/>
            <person name="Sutton G."/>
            <person name="Rogers Y.-H."/>
            <person name="Friedman R."/>
            <person name="Frazier M."/>
            <person name="Venter J.C."/>
        </authorList>
    </citation>
    <scope>NUCLEOTIDE SEQUENCE [LARGE SCALE GENOMIC DNA]</scope>
    <source>
        <strain evidence="2 3">SIR-1</strain>
    </source>
</reference>
<evidence type="ECO:0000313" key="2">
    <source>
        <dbReference type="EMBL" id="EDM81459.1"/>
    </source>
</evidence>
<dbReference type="STRING" id="391625.PPSIR1_39750"/>
<dbReference type="Proteomes" id="UP000005801">
    <property type="component" value="Unassembled WGS sequence"/>
</dbReference>
<sequence>MAEPTDPPVTLATLEGTGGAMGKSSGEGLAALAQRLLRAYPGRRDEALGALNGAVGDRLATHGSRLAVPMRLYELPEPTRDDPSPLPRLLESPPVAVPGAGPAACLFVHGLMGSQLAWRFGVGRDRGDERVDIPASMARDHGLTPILVGYNTGRHISENGRELAHLLEHLFAAYPFESLSIVAHSMGGLVTRSACHYALEAGLTWPRRVSQVFLLGVPSRGADLERLANITAFTLRALWNPWTMLIGAAISLRSAGIKDLRHGFVLDEDWRHLDLDRPAASVPSPARFPEQAECYVLYGTLSDAQPTAEEAPEGERGRRADEPTRLADTLGAAFGDGLVRPASAKGQSLDPRARQRIDPTGVAHFPRTGHLALMTDPGVLRQLSSWWR</sequence>
<dbReference type="InterPro" id="IPR029058">
    <property type="entry name" value="AB_hydrolase_fold"/>
</dbReference>
<proteinExistence type="predicted"/>
<feature type="region of interest" description="Disordered" evidence="1">
    <location>
        <begin position="1"/>
        <end position="24"/>
    </location>
</feature>
<accession>A6FY80</accession>
<feature type="compositionally biased region" description="Basic and acidic residues" evidence="1">
    <location>
        <begin position="313"/>
        <end position="323"/>
    </location>
</feature>
<feature type="region of interest" description="Disordered" evidence="1">
    <location>
        <begin position="304"/>
        <end position="323"/>
    </location>
</feature>
<dbReference type="ESTHER" id="9delt-a6fy80">
    <property type="family name" value="PGAP1"/>
</dbReference>
<dbReference type="eggNOG" id="COG1075">
    <property type="taxonomic scope" value="Bacteria"/>
</dbReference>
<evidence type="ECO:0000256" key="1">
    <source>
        <dbReference type="SAM" id="MobiDB-lite"/>
    </source>
</evidence>
<evidence type="ECO:0000313" key="3">
    <source>
        <dbReference type="Proteomes" id="UP000005801"/>
    </source>
</evidence>